<sequence length="61" mass="7185">MKTGQRSPNGRRPGFFMKLEIWVERYTQRKALMQLDDTMLKDIGISRAKAEAEANKPFWIK</sequence>
<evidence type="ECO:0000259" key="1">
    <source>
        <dbReference type="Pfam" id="PF06568"/>
    </source>
</evidence>
<reference evidence="2 3" key="1">
    <citation type="submission" date="2016-11" db="EMBL/GenBank/DDBJ databases">
        <title>Mixed transmission modes and dynamic genome evolution in an obligate animal-bacterial symbiosis.</title>
        <authorList>
            <person name="Russell S.L."/>
            <person name="Corbett-Detig R.B."/>
            <person name="Cavanaugh C.M."/>
        </authorList>
    </citation>
    <scope>NUCLEOTIDE SEQUENCE [LARGE SCALE GENOMIC DNA]</scope>
    <source>
        <strain evidence="2">Se-Cadez</strain>
    </source>
</reference>
<dbReference type="Proteomes" id="UP000190896">
    <property type="component" value="Unassembled WGS sequence"/>
</dbReference>
<proteinExistence type="predicted"/>
<dbReference type="EMBL" id="MPRJ01000043">
    <property type="protein sequence ID" value="OOZ36349.1"/>
    <property type="molecule type" value="Genomic_DNA"/>
</dbReference>
<evidence type="ECO:0000313" key="2">
    <source>
        <dbReference type="EMBL" id="OOZ36349.1"/>
    </source>
</evidence>
<keyword evidence="3" id="KW-1185">Reference proteome</keyword>
<gene>
    <name evidence="2" type="ORF">BOW51_07600</name>
</gene>
<dbReference type="AlphaFoldDB" id="A0A1T2KU18"/>
<dbReference type="Pfam" id="PF06568">
    <property type="entry name" value="YjiS-like"/>
    <property type="match status" value="1"/>
</dbReference>
<dbReference type="InterPro" id="IPR009506">
    <property type="entry name" value="YjiS-like"/>
</dbReference>
<feature type="domain" description="YjiS-like" evidence="1">
    <location>
        <begin position="22"/>
        <end position="48"/>
    </location>
</feature>
<dbReference type="OrthoDB" id="7306802at2"/>
<name>A0A1T2KU18_9GAMM</name>
<protein>
    <recommendedName>
        <fullName evidence="1">YjiS-like domain-containing protein</fullName>
    </recommendedName>
</protein>
<evidence type="ECO:0000313" key="3">
    <source>
        <dbReference type="Proteomes" id="UP000190896"/>
    </source>
</evidence>
<accession>A0A1T2KU18</accession>
<comment type="caution">
    <text evidence="2">The sequence shown here is derived from an EMBL/GenBank/DDBJ whole genome shotgun (WGS) entry which is preliminary data.</text>
</comment>
<organism evidence="2 3">
    <name type="scientific">Solemya velesiana gill symbiont</name>
    <dbReference type="NCBI Taxonomy" id="1918948"/>
    <lineage>
        <taxon>Bacteria</taxon>
        <taxon>Pseudomonadati</taxon>
        <taxon>Pseudomonadota</taxon>
        <taxon>Gammaproteobacteria</taxon>
        <taxon>sulfur-oxidizing symbionts</taxon>
    </lineage>
</organism>